<dbReference type="GO" id="GO:0046983">
    <property type="term" value="F:protein dimerization activity"/>
    <property type="evidence" value="ECO:0007669"/>
    <property type="project" value="InterPro"/>
</dbReference>
<dbReference type="SUPFAM" id="SSF140500">
    <property type="entry name" value="BAS1536-like"/>
    <property type="match status" value="1"/>
</dbReference>
<gene>
    <name evidence="1" type="ORF">D4N35_008370</name>
</gene>
<sequence>MKDYLREEIEKKRKELFEITKSVSLTSRLALQYSEELDLLLNQYDSIVSHDMQQIEKTG</sequence>
<name>A0A443IU96_9BACI</name>
<dbReference type="RefSeq" id="WP_120072411.1">
    <property type="nucleotide sequence ID" value="NZ_CP126113.1"/>
</dbReference>
<evidence type="ECO:0000313" key="2">
    <source>
        <dbReference type="Proteomes" id="UP000273811"/>
    </source>
</evidence>
<dbReference type="OrthoDB" id="2972613at2"/>
<proteinExistence type="predicted"/>
<dbReference type="InterPro" id="IPR037208">
    <property type="entry name" value="Spo0E-like_sf"/>
</dbReference>
<dbReference type="InterPro" id="IPR036638">
    <property type="entry name" value="HLH_DNA-bd_sf"/>
</dbReference>
<organism evidence="1 2">
    <name type="scientific">Siminovitchia fortis</name>
    <dbReference type="NCBI Taxonomy" id="254758"/>
    <lineage>
        <taxon>Bacteria</taxon>
        <taxon>Bacillati</taxon>
        <taxon>Bacillota</taxon>
        <taxon>Bacilli</taxon>
        <taxon>Bacillales</taxon>
        <taxon>Bacillaceae</taxon>
        <taxon>Siminovitchia</taxon>
    </lineage>
</organism>
<evidence type="ECO:0000313" key="1">
    <source>
        <dbReference type="EMBL" id="RWR11663.1"/>
    </source>
</evidence>
<dbReference type="Pfam" id="PF09388">
    <property type="entry name" value="SpoOE-like"/>
    <property type="match status" value="1"/>
</dbReference>
<comment type="caution">
    <text evidence="1">The sequence shown here is derived from an EMBL/GenBank/DDBJ whole genome shotgun (WGS) entry which is preliminary data.</text>
</comment>
<accession>A0A443IU96</accession>
<reference evidence="1" key="1">
    <citation type="submission" date="2018-12" db="EMBL/GenBank/DDBJ databases">
        <authorList>
            <person name="Sun L."/>
            <person name="Chen Z."/>
        </authorList>
    </citation>
    <scope>NUCLEOTIDE SEQUENCE [LARGE SCALE GENOMIC DNA]</scope>
    <source>
        <strain evidence="1">DSM 16012</strain>
    </source>
</reference>
<dbReference type="Proteomes" id="UP000273811">
    <property type="component" value="Unassembled WGS sequence"/>
</dbReference>
<dbReference type="InterPro" id="IPR018540">
    <property type="entry name" value="Spo0E-like"/>
</dbReference>
<dbReference type="AlphaFoldDB" id="A0A443IU96"/>
<dbReference type="GO" id="GO:0043937">
    <property type="term" value="P:regulation of sporulation"/>
    <property type="evidence" value="ECO:0007669"/>
    <property type="project" value="InterPro"/>
</dbReference>
<keyword evidence="2" id="KW-1185">Reference proteome</keyword>
<dbReference type="EMBL" id="QYTU02000015">
    <property type="protein sequence ID" value="RWR11663.1"/>
    <property type="molecule type" value="Genomic_DNA"/>
</dbReference>
<protein>
    <submittedName>
        <fullName evidence="1">Aspartyl-phosphate phosphatase Spo0E family protein</fullName>
    </submittedName>
</protein>
<dbReference type="Gene3D" id="4.10.280.10">
    <property type="entry name" value="Helix-loop-helix DNA-binding domain"/>
    <property type="match status" value="1"/>
</dbReference>